<dbReference type="GO" id="GO:0006120">
    <property type="term" value="P:mitochondrial electron transport, NADH to ubiquinone"/>
    <property type="evidence" value="ECO:0000318"/>
    <property type="project" value="GO_Central"/>
</dbReference>
<dbReference type="PANTHER" id="PTHR13194">
    <property type="entry name" value="COMPLEX I INTERMEDIATE-ASSOCIATED PROTEIN 30"/>
    <property type="match status" value="1"/>
</dbReference>
<proteinExistence type="predicted"/>
<gene>
    <name evidence="1" type="ORF">T459_12190</name>
</gene>
<evidence type="ECO:0000313" key="1">
    <source>
        <dbReference type="EMBL" id="PHT83747.1"/>
    </source>
</evidence>
<dbReference type="Proteomes" id="UP000222542">
    <property type="component" value="Unassembled WGS sequence"/>
</dbReference>
<dbReference type="GO" id="GO:0051082">
    <property type="term" value="F:unfolded protein binding"/>
    <property type="evidence" value="ECO:0000318"/>
    <property type="project" value="GO_Central"/>
</dbReference>
<comment type="caution">
    <text evidence="1">The sequence shown here is derived from an EMBL/GenBank/DDBJ whole genome shotgun (WGS) entry which is preliminary data.</text>
</comment>
<reference evidence="1 2" key="2">
    <citation type="journal article" date="2017" name="Genome Biol.">
        <title>New reference genome sequences of hot pepper reveal the massive evolution of plant disease-resistance genes by retroduplication.</title>
        <authorList>
            <person name="Kim S."/>
            <person name="Park J."/>
            <person name="Yeom S.I."/>
            <person name="Kim Y.M."/>
            <person name="Seo E."/>
            <person name="Kim K.T."/>
            <person name="Kim M.S."/>
            <person name="Lee J.M."/>
            <person name="Cheong K."/>
            <person name="Shin H.S."/>
            <person name="Kim S.B."/>
            <person name="Han K."/>
            <person name="Lee J."/>
            <person name="Park M."/>
            <person name="Lee H.A."/>
            <person name="Lee H.Y."/>
            <person name="Lee Y."/>
            <person name="Oh S."/>
            <person name="Lee J.H."/>
            <person name="Choi E."/>
            <person name="Choi E."/>
            <person name="Lee S.E."/>
            <person name="Jeon J."/>
            <person name="Kim H."/>
            <person name="Choi G."/>
            <person name="Song H."/>
            <person name="Lee J."/>
            <person name="Lee S.C."/>
            <person name="Kwon J.K."/>
            <person name="Lee H.Y."/>
            <person name="Koo N."/>
            <person name="Hong Y."/>
            <person name="Kim R.W."/>
            <person name="Kang W.H."/>
            <person name="Huh J.H."/>
            <person name="Kang B.C."/>
            <person name="Yang T.J."/>
            <person name="Lee Y.H."/>
            <person name="Bennetzen J.L."/>
            <person name="Choi D."/>
        </authorList>
    </citation>
    <scope>NUCLEOTIDE SEQUENCE [LARGE SCALE GENOMIC DNA]</scope>
    <source>
        <strain evidence="2">cv. CM334</strain>
    </source>
</reference>
<evidence type="ECO:0000313" key="2">
    <source>
        <dbReference type="Proteomes" id="UP000222542"/>
    </source>
</evidence>
<dbReference type="GO" id="GO:0032981">
    <property type="term" value="P:mitochondrial respiratory chain complex I assembly"/>
    <property type="evidence" value="ECO:0000318"/>
    <property type="project" value="GO_Central"/>
</dbReference>
<keyword evidence="2" id="KW-1185">Reference proteome</keyword>
<dbReference type="STRING" id="4072.A0A2G2ZP40"/>
<accession>A0A2G2ZP40</accession>
<sequence>MHLIFLRRQGITDCRPIDSAFPRSGEPLSDPGRYRRLVRKLNNLTVIRPDITVDVSVVFSKQKIKLVTNKYPDDNVSGLSSAALEIKDTGNGSASVGLLLLVFASKPPNLGNWLKLNYILAEVFPRQSKVASWKGVFSGNLSLDVMEGSKWNMTRSGFCGMRSKKIYTENWVNSPGQDEDNSWQAFVSVPRDNWYITKVSSSFLSSSMDVKTHITEGSQKYLFNLREENDKEVAFIGCVDPSYSLCTYMEREHNKRKDVDESSSNRWHVSICQCRSKQNWNTLKKDHKRRGRVERPYQLVKIVEILATGLVFLKSSIGDLEDTGSFSKYLGGKKEIIELMKGVKPYYSLGLNAASLPTMYTIKVKLSDFSLVINEALQFY</sequence>
<name>A0A2G2ZP40_CAPAN</name>
<dbReference type="InterPro" id="IPR039131">
    <property type="entry name" value="NDUFAF1"/>
</dbReference>
<organism evidence="1 2">
    <name type="scientific">Capsicum annuum</name>
    <name type="common">Capsicum pepper</name>
    <dbReference type="NCBI Taxonomy" id="4072"/>
    <lineage>
        <taxon>Eukaryota</taxon>
        <taxon>Viridiplantae</taxon>
        <taxon>Streptophyta</taxon>
        <taxon>Embryophyta</taxon>
        <taxon>Tracheophyta</taxon>
        <taxon>Spermatophyta</taxon>
        <taxon>Magnoliopsida</taxon>
        <taxon>eudicotyledons</taxon>
        <taxon>Gunneridae</taxon>
        <taxon>Pentapetalae</taxon>
        <taxon>asterids</taxon>
        <taxon>lamiids</taxon>
        <taxon>Solanales</taxon>
        <taxon>Solanaceae</taxon>
        <taxon>Solanoideae</taxon>
        <taxon>Capsiceae</taxon>
        <taxon>Capsicum</taxon>
    </lineage>
</organism>
<reference evidence="1 2" key="1">
    <citation type="journal article" date="2014" name="Nat. Genet.">
        <title>Genome sequence of the hot pepper provides insights into the evolution of pungency in Capsicum species.</title>
        <authorList>
            <person name="Kim S."/>
            <person name="Park M."/>
            <person name="Yeom S.I."/>
            <person name="Kim Y.M."/>
            <person name="Lee J.M."/>
            <person name="Lee H.A."/>
            <person name="Seo E."/>
            <person name="Choi J."/>
            <person name="Cheong K."/>
            <person name="Kim K.T."/>
            <person name="Jung K."/>
            <person name="Lee G.W."/>
            <person name="Oh S.K."/>
            <person name="Bae C."/>
            <person name="Kim S.B."/>
            <person name="Lee H.Y."/>
            <person name="Kim S.Y."/>
            <person name="Kim M.S."/>
            <person name="Kang B.C."/>
            <person name="Jo Y.D."/>
            <person name="Yang H.B."/>
            <person name="Jeong H.J."/>
            <person name="Kang W.H."/>
            <person name="Kwon J.K."/>
            <person name="Shin C."/>
            <person name="Lim J.Y."/>
            <person name="Park J.H."/>
            <person name="Huh J.H."/>
            <person name="Kim J.S."/>
            <person name="Kim B.D."/>
            <person name="Cohen O."/>
            <person name="Paran I."/>
            <person name="Suh M.C."/>
            <person name="Lee S.B."/>
            <person name="Kim Y.K."/>
            <person name="Shin Y."/>
            <person name="Noh S.J."/>
            <person name="Park J."/>
            <person name="Seo Y.S."/>
            <person name="Kwon S.Y."/>
            <person name="Kim H.A."/>
            <person name="Park J.M."/>
            <person name="Kim H.J."/>
            <person name="Choi S.B."/>
            <person name="Bosland P.W."/>
            <person name="Reeves G."/>
            <person name="Jo S.H."/>
            <person name="Lee B.W."/>
            <person name="Cho H.T."/>
            <person name="Choi H.S."/>
            <person name="Lee M.S."/>
            <person name="Yu Y."/>
            <person name="Do Choi Y."/>
            <person name="Park B.S."/>
            <person name="van Deynze A."/>
            <person name="Ashrafi H."/>
            <person name="Hill T."/>
            <person name="Kim W.T."/>
            <person name="Pai H.S."/>
            <person name="Ahn H.K."/>
            <person name="Yeam I."/>
            <person name="Giovannoni J.J."/>
            <person name="Rose J.K."/>
            <person name="Sorensen I."/>
            <person name="Lee S.J."/>
            <person name="Kim R.W."/>
            <person name="Choi I.Y."/>
            <person name="Choi B.S."/>
            <person name="Lim J.S."/>
            <person name="Lee Y.H."/>
            <person name="Choi D."/>
        </authorList>
    </citation>
    <scope>NUCLEOTIDE SEQUENCE [LARGE SCALE GENOMIC DNA]</scope>
    <source>
        <strain evidence="2">cv. CM334</strain>
    </source>
</reference>
<dbReference type="GO" id="GO:0005739">
    <property type="term" value="C:mitochondrion"/>
    <property type="evidence" value="ECO:0000318"/>
    <property type="project" value="GO_Central"/>
</dbReference>
<dbReference type="PANTHER" id="PTHR13194:SF18">
    <property type="entry name" value="COMPLEX I INTERMEDIATE-ASSOCIATED PROTEIN 30, MITOCHONDRIAL"/>
    <property type="match status" value="1"/>
</dbReference>
<protein>
    <submittedName>
        <fullName evidence="1">Uncharacterized protein</fullName>
    </submittedName>
</protein>
<dbReference type="Gramene" id="PHT83747">
    <property type="protein sequence ID" value="PHT83747"/>
    <property type="gene ID" value="T459_12190"/>
</dbReference>
<dbReference type="EMBL" id="AYRZ02000004">
    <property type="protein sequence ID" value="PHT83747.1"/>
    <property type="molecule type" value="Genomic_DNA"/>
</dbReference>
<dbReference type="AlphaFoldDB" id="A0A2G2ZP40"/>